<dbReference type="SUPFAM" id="SSF52499">
    <property type="entry name" value="Isochorismatase-like hydrolases"/>
    <property type="match status" value="1"/>
</dbReference>
<dbReference type="EC" id="3.5.1.19" evidence="6"/>
<comment type="pathway">
    <text evidence="5">Cofactor biosynthesis; nicotinate biosynthesis; nicotinate from nicotinamide: step 1/1.</text>
</comment>
<evidence type="ECO:0000256" key="2">
    <source>
        <dbReference type="ARBA" id="ARBA00022642"/>
    </source>
</evidence>
<evidence type="ECO:0000256" key="6">
    <source>
        <dbReference type="ARBA" id="ARBA00039017"/>
    </source>
</evidence>
<dbReference type="InterPro" id="IPR036380">
    <property type="entry name" value="Isochorismatase-like_sf"/>
</dbReference>
<keyword evidence="2" id="KW-0662">Pyridine nucleotide biosynthesis</keyword>
<evidence type="ECO:0000256" key="4">
    <source>
        <dbReference type="ARBA" id="ARBA00022801"/>
    </source>
</evidence>
<dbReference type="CDD" id="cd01011">
    <property type="entry name" value="nicotinamidase"/>
    <property type="match status" value="1"/>
</dbReference>
<dbReference type="Gene3D" id="3.40.50.850">
    <property type="entry name" value="Isochorismatase-like"/>
    <property type="match status" value="1"/>
</dbReference>
<dbReference type="PANTHER" id="PTHR11080:SF2">
    <property type="entry name" value="LD05707P"/>
    <property type="match status" value="1"/>
</dbReference>
<evidence type="ECO:0000256" key="1">
    <source>
        <dbReference type="ARBA" id="ARBA00006336"/>
    </source>
</evidence>
<dbReference type="PANTHER" id="PTHR11080">
    <property type="entry name" value="PYRAZINAMIDASE/NICOTINAMIDASE"/>
    <property type="match status" value="1"/>
</dbReference>
<sequence>MSGGNHIGQGDVLLIVDVQNDFCPGGALPIAGGDAILPRVNALIDEATRAGALVVASRDWHPADHVSFAARGGPWPRHCLQDESGAAFHRDLKLPASTMIVTKGDRLDSDQYSAFDRTGLADELRRRKARRVWVCGLALDVCVKATALDSVAAGFPTLLVTSATAPVTAEDGADALDELARAGVQFVA</sequence>
<evidence type="ECO:0000259" key="8">
    <source>
        <dbReference type="Pfam" id="PF00857"/>
    </source>
</evidence>
<name>A0ABS9Z6X7_9HYPH</name>
<organism evidence="9 10">
    <name type="scientific">Candidatus Rhodoblastus alkanivorans</name>
    <dbReference type="NCBI Taxonomy" id="2954117"/>
    <lineage>
        <taxon>Bacteria</taxon>
        <taxon>Pseudomonadati</taxon>
        <taxon>Pseudomonadota</taxon>
        <taxon>Alphaproteobacteria</taxon>
        <taxon>Hyphomicrobiales</taxon>
        <taxon>Rhodoblastaceae</taxon>
        <taxon>Rhodoblastus</taxon>
    </lineage>
</organism>
<dbReference type="InterPro" id="IPR052347">
    <property type="entry name" value="Isochorismatase_Nicotinamidase"/>
</dbReference>
<evidence type="ECO:0000256" key="7">
    <source>
        <dbReference type="ARBA" id="ARBA00043224"/>
    </source>
</evidence>
<dbReference type="EMBL" id="JAIVFP010000001">
    <property type="protein sequence ID" value="MCI4683425.1"/>
    <property type="molecule type" value="Genomic_DNA"/>
</dbReference>
<accession>A0ABS9Z6X7</accession>
<comment type="caution">
    <text evidence="9">The sequence shown here is derived from an EMBL/GenBank/DDBJ whole genome shotgun (WGS) entry which is preliminary data.</text>
</comment>
<dbReference type="InterPro" id="IPR000868">
    <property type="entry name" value="Isochorismatase-like_dom"/>
</dbReference>
<keyword evidence="3" id="KW-0479">Metal-binding</keyword>
<comment type="similarity">
    <text evidence="1">Belongs to the isochorismatase family.</text>
</comment>
<evidence type="ECO:0000313" key="10">
    <source>
        <dbReference type="Proteomes" id="UP001139104"/>
    </source>
</evidence>
<dbReference type="RefSeq" id="WP_243067378.1">
    <property type="nucleotide sequence ID" value="NZ_JAIVFK010000026.1"/>
</dbReference>
<evidence type="ECO:0000256" key="5">
    <source>
        <dbReference type="ARBA" id="ARBA00037900"/>
    </source>
</evidence>
<protein>
    <recommendedName>
        <fullName evidence="6">nicotinamidase</fullName>
        <ecNumber evidence="6">3.5.1.19</ecNumber>
    </recommendedName>
    <alternativeName>
        <fullName evidence="7">Nicotinamide deamidase</fullName>
    </alternativeName>
</protein>
<dbReference type="Pfam" id="PF00857">
    <property type="entry name" value="Isochorismatase"/>
    <property type="match status" value="1"/>
</dbReference>
<proteinExistence type="inferred from homology"/>
<evidence type="ECO:0000313" key="9">
    <source>
        <dbReference type="EMBL" id="MCI4683425.1"/>
    </source>
</evidence>
<dbReference type="Proteomes" id="UP001139104">
    <property type="component" value="Unassembled WGS sequence"/>
</dbReference>
<feature type="domain" description="Isochorismatase-like" evidence="8">
    <location>
        <begin position="12"/>
        <end position="184"/>
    </location>
</feature>
<reference evidence="9" key="1">
    <citation type="journal article" date="2022" name="ISME J.">
        <title>Identification of active gaseous-alkane degraders at natural gas seeps.</title>
        <authorList>
            <person name="Farhan Ul Haque M."/>
            <person name="Hernandez M."/>
            <person name="Crombie A.T."/>
            <person name="Murrell J.C."/>
        </authorList>
    </citation>
    <scope>NUCLEOTIDE SEQUENCE</scope>
    <source>
        <strain evidence="9">PC2</strain>
    </source>
</reference>
<keyword evidence="10" id="KW-1185">Reference proteome</keyword>
<evidence type="ECO:0000256" key="3">
    <source>
        <dbReference type="ARBA" id="ARBA00022723"/>
    </source>
</evidence>
<gene>
    <name evidence="9" type="ORF">K2U94_11725</name>
</gene>
<keyword evidence="4" id="KW-0378">Hydrolase</keyword>